<dbReference type="Gene3D" id="1.10.510.10">
    <property type="entry name" value="Transferase(Phosphotransferase) domain 1"/>
    <property type="match status" value="1"/>
</dbReference>
<dbReference type="InterPro" id="IPR000719">
    <property type="entry name" value="Prot_kinase_dom"/>
</dbReference>
<evidence type="ECO:0000313" key="24">
    <source>
        <dbReference type="EMBL" id="CAF2113830.1"/>
    </source>
</evidence>
<evidence type="ECO:0000256" key="11">
    <source>
        <dbReference type="ARBA" id="ARBA00022741"/>
    </source>
</evidence>
<evidence type="ECO:0000256" key="10">
    <source>
        <dbReference type="ARBA" id="ARBA00022734"/>
    </source>
</evidence>
<evidence type="ECO:0000256" key="17">
    <source>
        <dbReference type="ARBA" id="ARBA00023180"/>
    </source>
</evidence>
<evidence type="ECO:0000256" key="8">
    <source>
        <dbReference type="ARBA" id="ARBA00022692"/>
    </source>
</evidence>
<dbReference type="FunFam" id="1.10.510.10:FF:000108">
    <property type="entry name" value="L-type lectin-domain containing receptor kinase S.4"/>
    <property type="match status" value="1"/>
</dbReference>
<keyword evidence="15 21" id="KW-0472">Membrane</keyword>
<keyword evidence="6" id="KW-0723">Serine/threonine-protein kinase</keyword>
<keyword evidence="8 21" id="KW-0812">Transmembrane</keyword>
<comment type="subcellular location">
    <subcellularLocation>
        <location evidence="1">Cell membrane</location>
        <topology evidence="1">Single-pass type I membrane protein</topology>
    </subcellularLocation>
</comment>
<proteinExistence type="inferred from homology"/>
<evidence type="ECO:0000256" key="15">
    <source>
        <dbReference type="ARBA" id="ARBA00023136"/>
    </source>
</evidence>
<dbReference type="InterPro" id="IPR050528">
    <property type="entry name" value="L-type_Lectin-RKs"/>
</dbReference>
<accession>A0A816VI82</accession>
<keyword evidence="9 22" id="KW-0732">Signal</keyword>
<comment type="catalytic activity">
    <reaction evidence="18">
        <text>L-threonyl-[protein] + ATP = O-phospho-L-threonyl-[protein] + ADP + H(+)</text>
        <dbReference type="Rhea" id="RHEA:46608"/>
        <dbReference type="Rhea" id="RHEA-COMP:11060"/>
        <dbReference type="Rhea" id="RHEA-COMP:11605"/>
        <dbReference type="ChEBI" id="CHEBI:15378"/>
        <dbReference type="ChEBI" id="CHEBI:30013"/>
        <dbReference type="ChEBI" id="CHEBI:30616"/>
        <dbReference type="ChEBI" id="CHEBI:61977"/>
        <dbReference type="ChEBI" id="CHEBI:456216"/>
        <dbReference type="EC" id="2.7.11.1"/>
    </reaction>
</comment>
<evidence type="ECO:0000256" key="16">
    <source>
        <dbReference type="ARBA" id="ARBA00023170"/>
    </source>
</evidence>
<keyword evidence="10" id="KW-0430">Lectin</keyword>
<keyword evidence="11 20" id="KW-0547">Nucleotide-binding</keyword>
<dbReference type="InterPro" id="IPR008271">
    <property type="entry name" value="Ser/Thr_kinase_AS"/>
</dbReference>
<dbReference type="FunFam" id="2.60.120.200:FF:000096">
    <property type="entry name" value="L-type lectin-domain containing receptor kinase V.9"/>
    <property type="match status" value="1"/>
</dbReference>
<name>A0A816VI82_BRANA</name>
<dbReference type="PROSITE" id="PS00107">
    <property type="entry name" value="PROTEIN_KINASE_ATP"/>
    <property type="match status" value="1"/>
</dbReference>
<dbReference type="PROSITE" id="PS00307">
    <property type="entry name" value="LECTIN_LEGUME_BETA"/>
    <property type="match status" value="1"/>
</dbReference>
<evidence type="ECO:0000256" key="4">
    <source>
        <dbReference type="ARBA" id="ARBA00012513"/>
    </source>
</evidence>
<dbReference type="PROSITE" id="PS00108">
    <property type="entry name" value="PROTEIN_KINASE_ST"/>
    <property type="match status" value="1"/>
</dbReference>
<dbReference type="GO" id="GO:0030246">
    <property type="term" value="F:carbohydrate binding"/>
    <property type="evidence" value="ECO:0007669"/>
    <property type="project" value="UniProtKB-KW"/>
</dbReference>
<dbReference type="EC" id="2.7.11.1" evidence="4"/>
<feature type="chain" id="PRO_5032393113" description="non-specific serine/threonine protein kinase" evidence="22">
    <location>
        <begin position="19"/>
        <end position="660"/>
    </location>
</feature>
<protein>
    <recommendedName>
        <fullName evidence="4">non-specific serine/threonine protein kinase</fullName>
        <ecNumber evidence="4">2.7.11.1</ecNumber>
    </recommendedName>
</protein>
<dbReference type="InterPro" id="IPR017441">
    <property type="entry name" value="Protein_kinase_ATP_BS"/>
</dbReference>
<keyword evidence="12" id="KW-0418">Kinase</keyword>
<evidence type="ECO:0000256" key="18">
    <source>
        <dbReference type="ARBA" id="ARBA00047899"/>
    </source>
</evidence>
<evidence type="ECO:0000256" key="7">
    <source>
        <dbReference type="ARBA" id="ARBA00022679"/>
    </source>
</evidence>
<keyword evidence="13 20" id="KW-0067">ATP-binding</keyword>
<feature type="signal peptide" evidence="22">
    <location>
        <begin position="1"/>
        <end position="18"/>
    </location>
</feature>
<dbReference type="InterPro" id="IPR011009">
    <property type="entry name" value="Kinase-like_dom_sf"/>
</dbReference>
<dbReference type="Gene3D" id="2.60.120.200">
    <property type="match status" value="1"/>
</dbReference>
<dbReference type="Pfam" id="PF00069">
    <property type="entry name" value="Pkinase"/>
    <property type="match status" value="1"/>
</dbReference>
<dbReference type="PANTHER" id="PTHR27007">
    <property type="match status" value="1"/>
</dbReference>
<comment type="similarity">
    <text evidence="2">In the N-terminal section; belongs to the leguminous lectin family.</text>
</comment>
<evidence type="ECO:0000256" key="21">
    <source>
        <dbReference type="SAM" id="Phobius"/>
    </source>
</evidence>
<dbReference type="PROSITE" id="PS50011">
    <property type="entry name" value="PROTEIN_KINASE_DOM"/>
    <property type="match status" value="1"/>
</dbReference>
<dbReference type="CDD" id="cd14066">
    <property type="entry name" value="STKc_IRAK"/>
    <property type="match status" value="1"/>
</dbReference>
<sequence>MAGAIQFLSLWMLASVQAISMVLAQDGNHFVHYDFRKADVYVDGMASTKDGRLKLTNSSKRATGHAFHRTPIAFVNSSFSFSTEFVFAIVPEERTSYGQGMAFVVFPSIVDLRYGAATSYLGIFNRGNDNKTENHILAVELDTNASSEALEESDNHVGIDVNSIVSVESKDASYFDDTVGMNRSLVLASKQRIRIWIEYDGENRLLNVTLAPLETTKPRLPLLSRSIDLSKIFKEQMFFGFAGSTGTIRSHQYILGWSLAIGGKAQSLDISQVMDLPRPPRNHLPLILAVASVVAFLIIAGGIAYLYQRNRYAEVFEQWELQYSPQRFSFRTLYKATKGFKENRVLGAGGFGKVYRGELLDGTGIAVKRVSHGAEQGMQEYVAEIATMGRLAHRNLVQLRGYCRRKGELLLVYEYMVNASLADRLFDGDNLSWSQRVHIVKGVSSCLHYLHEGWGKVVLHRDIKASNILLDENLNGKLGDFGLAIFHDRGATFEATRVVGTIGYMAPEVTAMGVANEATDVYAFGVLMLEVVCGRRPVEPERSPGQKILVEWVASCGRRGALLDSVDSKLAGNFEAEEAMLLLKLGMICSQIDPQKRPTMKDITEYLEQKKRIPHISFDTAAFGIPIVPIISDETVTAQGSALSFASFLYDTITVLFRGR</sequence>
<evidence type="ECO:0000256" key="3">
    <source>
        <dbReference type="ARBA" id="ARBA00010217"/>
    </source>
</evidence>
<dbReference type="InterPro" id="IPR013320">
    <property type="entry name" value="ConA-like_dom_sf"/>
</dbReference>
<feature type="domain" description="Protein kinase" evidence="23">
    <location>
        <begin position="340"/>
        <end position="618"/>
    </location>
</feature>
<evidence type="ECO:0000256" key="2">
    <source>
        <dbReference type="ARBA" id="ARBA00008536"/>
    </source>
</evidence>
<dbReference type="GO" id="GO:0005524">
    <property type="term" value="F:ATP binding"/>
    <property type="evidence" value="ECO:0007669"/>
    <property type="project" value="UniProtKB-UniRule"/>
</dbReference>
<evidence type="ECO:0000256" key="19">
    <source>
        <dbReference type="ARBA" id="ARBA00048679"/>
    </source>
</evidence>
<dbReference type="Gene3D" id="3.30.200.20">
    <property type="entry name" value="Phosphorylase Kinase, domain 1"/>
    <property type="match status" value="1"/>
</dbReference>
<keyword evidence="14 21" id="KW-1133">Transmembrane helix</keyword>
<organism evidence="24">
    <name type="scientific">Brassica napus</name>
    <name type="common">Rape</name>
    <dbReference type="NCBI Taxonomy" id="3708"/>
    <lineage>
        <taxon>Eukaryota</taxon>
        <taxon>Viridiplantae</taxon>
        <taxon>Streptophyta</taxon>
        <taxon>Embryophyta</taxon>
        <taxon>Tracheophyta</taxon>
        <taxon>Spermatophyta</taxon>
        <taxon>Magnoliopsida</taxon>
        <taxon>eudicotyledons</taxon>
        <taxon>Gunneridae</taxon>
        <taxon>Pentapetalae</taxon>
        <taxon>rosids</taxon>
        <taxon>malvids</taxon>
        <taxon>Brassicales</taxon>
        <taxon>Brassicaceae</taxon>
        <taxon>Brassiceae</taxon>
        <taxon>Brassica</taxon>
    </lineage>
</organism>
<gene>
    <name evidence="24" type="ORF">DARMORV10_C08P38520.1</name>
</gene>
<keyword evidence="5" id="KW-1003">Cell membrane</keyword>
<dbReference type="GO" id="GO:0005886">
    <property type="term" value="C:plasma membrane"/>
    <property type="evidence" value="ECO:0007669"/>
    <property type="project" value="UniProtKB-SubCell"/>
</dbReference>
<dbReference type="SUPFAM" id="SSF56112">
    <property type="entry name" value="Protein kinase-like (PK-like)"/>
    <property type="match status" value="1"/>
</dbReference>
<evidence type="ECO:0000256" key="12">
    <source>
        <dbReference type="ARBA" id="ARBA00022777"/>
    </source>
</evidence>
<feature type="transmembrane region" description="Helical" evidence="21">
    <location>
        <begin position="284"/>
        <end position="307"/>
    </location>
</feature>
<evidence type="ECO:0000256" key="6">
    <source>
        <dbReference type="ARBA" id="ARBA00022527"/>
    </source>
</evidence>
<dbReference type="InterPro" id="IPR019825">
    <property type="entry name" value="Lectin_legB_Mn/Ca_BS"/>
</dbReference>
<reference evidence="24" key="1">
    <citation type="submission" date="2021-01" db="EMBL/GenBank/DDBJ databases">
        <authorList>
            <consortium name="Genoscope - CEA"/>
            <person name="William W."/>
        </authorList>
    </citation>
    <scope>NUCLEOTIDE SEQUENCE</scope>
</reference>
<dbReference type="Proteomes" id="UP001295469">
    <property type="component" value="Chromosome C08"/>
</dbReference>
<evidence type="ECO:0000256" key="20">
    <source>
        <dbReference type="PROSITE-ProRule" id="PRU10141"/>
    </source>
</evidence>
<evidence type="ECO:0000256" key="9">
    <source>
        <dbReference type="ARBA" id="ARBA00022729"/>
    </source>
</evidence>
<evidence type="ECO:0000259" key="23">
    <source>
        <dbReference type="PROSITE" id="PS50011"/>
    </source>
</evidence>
<comment type="catalytic activity">
    <reaction evidence="19">
        <text>L-seryl-[protein] + ATP = O-phospho-L-seryl-[protein] + ADP + H(+)</text>
        <dbReference type="Rhea" id="RHEA:17989"/>
        <dbReference type="Rhea" id="RHEA-COMP:9863"/>
        <dbReference type="Rhea" id="RHEA-COMP:11604"/>
        <dbReference type="ChEBI" id="CHEBI:15378"/>
        <dbReference type="ChEBI" id="CHEBI:29999"/>
        <dbReference type="ChEBI" id="CHEBI:30616"/>
        <dbReference type="ChEBI" id="CHEBI:83421"/>
        <dbReference type="ChEBI" id="CHEBI:456216"/>
        <dbReference type="EC" id="2.7.11.1"/>
    </reaction>
</comment>
<keyword evidence="7" id="KW-0808">Transferase</keyword>
<evidence type="ECO:0000256" key="14">
    <source>
        <dbReference type="ARBA" id="ARBA00022989"/>
    </source>
</evidence>
<dbReference type="SMART" id="SM00220">
    <property type="entry name" value="S_TKc"/>
    <property type="match status" value="1"/>
</dbReference>
<keyword evidence="17" id="KW-0325">Glycoprotein</keyword>
<dbReference type="InterPro" id="IPR001220">
    <property type="entry name" value="Legume_lectin_dom"/>
</dbReference>
<comment type="similarity">
    <text evidence="3">In the C-terminal section; belongs to the protein kinase superfamily. Ser/Thr protein kinase family.</text>
</comment>
<feature type="binding site" evidence="20">
    <location>
        <position position="368"/>
    </location>
    <ligand>
        <name>ATP</name>
        <dbReference type="ChEBI" id="CHEBI:30616"/>
    </ligand>
</feature>
<evidence type="ECO:0000256" key="5">
    <source>
        <dbReference type="ARBA" id="ARBA00022475"/>
    </source>
</evidence>
<evidence type="ECO:0000256" key="1">
    <source>
        <dbReference type="ARBA" id="ARBA00004251"/>
    </source>
</evidence>
<dbReference type="SUPFAM" id="SSF49899">
    <property type="entry name" value="Concanavalin A-like lectins/glucanases"/>
    <property type="match status" value="1"/>
</dbReference>
<dbReference type="GO" id="GO:0004674">
    <property type="term" value="F:protein serine/threonine kinase activity"/>
    <property type="evidence" value="ECO:0007669"/>
    <property type="project" value="UniProtKB-KW"/>
</dbReference>
<keyword evidence="16" id="KW-0675">Receptor</keyword>
<dbReference type="EMBL" id="HG994372">
    <property type="protein sequence ID" value="CAF2113830.1"/>
    <property type="molecule type" value="Genomic_DNA"/>
</dbReference>
<evidence type="ECO:0000256" key="22">
    <source>
        <dbReference type="SAM" id="SignalP"/>
    </source>
</evidence>
<dbReference type="Pfam" id="PF00139">
    <property type="entry name" value="Lectin_legB"/>
    <property type="match status" value="1"/>
</dbReference>
<dbReference type="CDD" id="cd06899">
    <property type="entry name" value="lectin_legume_LecRK_Arcelin_ConA"/>
    <property type="match status" value="1"/>
</dbReference>
<evidence type="ECO:0000256" key="13">
    <source>
        <dbReference type="ARBA" id="ARBA00022840"/>
    </source>
</evidence>
<dbReference type="AlphaFoldDB" id="A0A816VI82"/>
<dbReference type="FunFam" id="3.30.200.20:FF:000178">
    <property type="entry name" value="serine/threonine-protein kinase PBS1-like"/>
    <property type="match status" value="1"/>
</dbReference>